<keyword evidence="3" id="KW-1185">Reference proteome</keyword>
<gene>
    <name evidence="2" type="ORF">SAZU_0470</name>
</gene>
<sequence length="42" mass="4439">MVPSAAGPEKWAKADAVLDRPGPHRVHGNAFLDRLSGQGAEE</sequence>
<proteinExistence type="predicted"/>
<evidence type="ECO:0000256" key="1">
    <source>
        <dbReference type="SAM" id="MobiDB-lite"/>
    </source>
</evidence>
<evidence type="ECO:0000313" key="3">
    <source>
        <dbReference type="Proteomes" id="UP000053859"/>
    </source>
</evidence>
<dbReference type="Proteomes" id="UP000053859">
    <property type="component" value="Unassembled WGS sequence"/>
</dbReference>
<evidence type="ECO:0000313" key="2">
    <source>
        <dbReference type="EMBL" id="GAP45740.1"/>
    </source>
</evidence>
<name>A0A0K8PCZ6_STRAJ</name>
<dbReference type="PATRIC" id="fig|146537.3.peg.494"/>
<dbReference type="AlphaFoldDB" id="A0A0K8PCZ6"/>
<protein>
    <submittedName>
        <fullName evidence="2">Uncharacterized protein</fullName>
    </submittedName>
</protein>
<reference evidence="2" key="1">
    <citation type="journal article" date="2015" name="Genome Announc.">
        <title>Draft Genome Sequence of Thiostrepton-Producing Streptomyces azureus ATCC 14921.</title>
        <authorList>
            <person name="Sakihara K."/>
            <person name="Maeda J."/>
            <person name="Tashiro K."/>
            <person name="Fujino Y."/>
            <person name="Kuhara S."/>
            <person name="Ohshima T."/>
            <person name="Ogata S."/>
            <person name="Doi K."/>
        </authorList>
    </citation>
    <scope>NUCLEOTIDE SEQUENCE [LARGE SCALE GENOMIC DNA]</scope>
    <source>
        <strain evidence="2">ATCC14921</strain>
    </source>
</reference>
<dbReference type="EMBL" id="DF968195">
    <property type="protein sequence ID" value="GAP45740.1"/>
    <property type="molecule type" value="Genomic_DNA"/>
</dbReference>
<dbReference type="InterPro" id="IPR016171">
    <property type="entry name" value="Vanillyl_alc_oxidase_C-sub2"/>
</dbReference>
<feature type="compositionally biased region" description="Basic and acidic residues" evidence="1">
    <location>
        <begin position="10"/>
        <end position="22"/>
    </location>
</feature>
<dbReference type="Gene3D" id="1.10.45.10">
    <property type="entry name" value="Vanillyl-alcohol Oxidase, Chain A, domain 4"/>
    <property type="match status" value="1"/>
</dbReference>
<accession>A0A0K8PCZ6</accession>
<organism evidence="2 3">
    <name type="scientific">Streptomyces azureus</name>
    <dbReference type="NCBI Taxonomy" id="146537"/>
    <lineage>
        <taxon>Bacteria</taxon>
        <taxon>Bacillati</taxon>
        <taxon>Actinomycetota</taxon>
        <taxon>Actinomycetes</taxon>
        <taxon>Kitasatosporales</taxon>
        <taxon>Streptomycetaceae</taxon>
        <taxon>Streptomyces</taxon>
    </lineage>
</organism>
<feature type="region of interest" description="Disordered" evidence="1">
    <location>
        <begin position="1"/>
        <end position="42"/>
    </location>
</feature>